<evidence type="ECO:0000313" key="1">
    <source>
        <dbReference type="EMBL" id="KAJ0198915.1"/>
    </source>
</evidence>
<keyword evidence="2" id="KW-1185">Reference proteome</keyword>
<dbReference type="EMBL" id="NBSK02000006">
    <property type="protein sequence ID" value="KAJ0198915.1"/>
    <property type="molecule type" value="Genomic_DNA"/>
</dbReference>
<dbReference type="Pfam" id="PF14223">
    <property type="entry name" value="Retrotran_gag_2"/>
    <property type="match status" value="1"/>
</dbReference>
<dbReference type="Proteomes" id="UP000235145">
    <property type="component" value="Unassembled WGS sequence"/>
</dbReference>
<dbReference type="AlphaFoldDB" id="A0A9R1V644"/>
<gene>
    <name evidence="1" type="ORF">LSAT_V11C600309140</name>
</gene>
<organism evidence="1 2">
    <name type="scientific">Lactuca sativa</name>
    <name type="common">Garden lettuce</name>
    <dbReference type="NCBI Taxonomy" id="4236"/>
    <lineage>
        <taxon>Eukaryota</taxon>
        <taxon>Viridiplantae</taxon>
        <taxon>Streptophyta</taxon>
        <taxon>Embryophyta</taxon>
        <taxon>Tracheophyta</taxon>
        <taxon>Spermatophyta</taxon>
        <taxon>Magnoliopsida</taxon>
        <taxon>eudicotyledons</taxon>
        <taxon>Gunneridae</taxon>
        <taxon>Pentapetalae</taxon>
        <taxon>asterids</taxon>
        <taxon>campanulids</taxon>
        <taxon>Asterales</taxon>
        <taxon>Asteraceae</taxon>
        <taxon>Cichorioideae</taxon>
        <taxon>Cichorieae</taxon>
        <taxon>Lactucinae</taxon>
        <taxon>Lactuca</taxon>
    </lineage>
</organism>
<comment type="caution">
    <text evidence="1">The sequence shown here is derived from an EMBL/GenBank/DDBJ whole genome shotgun (WGS) entry which is preliminary data.</text>
</comment>
<sequence length="99" mass="11646">MIKHPKQMFGQQARTERFGTVRALHVCKMEETRNVSTHVLKMENRMGQLERSGYPYPLDFATNLILNSLPKSYYTFIMIYNLNGWDKPIFEVNDMLKTA</sequence>
<evidence type="ECO:0000313" key="2">
    <source>
        <dbReference type="Proteomes" id="UP000235145"/>
    </source>
</evidence>
<proteinExistence type="predicted"/>
<protein>
    <submittedName>
        <fullName evidence="1">Uncharacterized protein</fullName>
    </submittedName>
</protein>
<name>A0A9R1V644_LACSA</name>
<accession>A0A9R1V644</accession>
<reference evidence="1 2" key="1">
    <citation type="journal article" date="2017" name="Nat. Commun.">
        <title>Genome assembly with in vitro proximity ligation data and whole-genome triplication in lettuce.</title>
        <authorList>
            <person name="Reyes-Chin-Wo S."/>
            <person name="Wang Z."/>
            <person name="Yang X."/>
            <person name="Kozik A."/>
            <person name="Arikit S."/>
            <person name="Song C."/>
            <person name="Xia L."/>
            <person name="Froenicke L."/>
            <person name="Lavelle D.O."/>
            <person name="Truco M.J."/>
            <person name="Xia R."/>
            <person name="Zhu S."/>
            <person name="Xu C."/>
            <person name="Xu H."/>
            <person name="Xu X."/>
            <person name="Cox K."/>
            <person name="Korf I."/>
            <person name="Meyers B.C."/>
            <person name="Michelmore R.W."/>
        </authorList>
    </citation>
    <scope>NUCLEOTIDE SEQUENCE [LARGE SCALE GENOMIC DNA]</scope>
    <source>
        <strain evidence="2">cv. Salinas</strain>
        <tissue evidence="1">Seedlings</tissue>
    </source>
</reference>